<evidence type="ECO:0000313" key="1">
    <source>
        <dbReference type="EMBL" id="PWQ96193.1"/>
    </source>
</evidence>
<keyword evidence="2" id="KW-1185">Reference proteome</keyword>
<dbReference type="OrthoDB" id="9875342at2"/>
<proteinExistence type="predicted"/>
<dbReference type="AlphaFoldDB" id="A0A317CFK7"/>
<gene>
    <name evidence="1" type="ORF">DKT75_09365</name>
</gene>
<reference evidence="1 2" key="1">
    <citation type="submission" date="2018-05" db="EMBL/GenBank/DDBJ databases">
        <title>Leucothrix arctica sp. nov., isolated from Arctic seawater.</title>
        <authorList>
            <person name="Choi A."/>
            <person name="Baek K."/>
        </authorList>
    </citation>
    <scope>NUCLEOTIDE SEQUENCE [LARGE SCALE GENOMIC DNA]</scope>
    <source>
        <strain evidence="1 2">IMCC9719</strain>
    </source>
</reference>
<accession>A0A317CFK7</accession>
<sequence>MSKLTMILILIFCGAVVILPLWASWKGIGESSVTTEKDKTTGRILYVGSRGWVGGGPSSGK</sequence>
<dbReference type="Proteomes" id="UP000245506">
    <property type="component" value="Unassembled WGS sequence"/>
</dbReference>
<organism evidence="1 2">
    <name type="scientific">Leucothrix arctica</name>
    <dbReference type="NCBI Taxonomy" id="1481894"/>
    <lineage>
        <taxon>Bacteria</taxon>
        <taxon>Pseudomonadati</taxon>
        <taxon>Pseudomonadota</taxon>
        <taxon>Gammaproteobacteria</taxon>
        <taxon>Thiotrichales</taxon>
        <taxon>Thiotrichaceae</taxon>
        <taxon>Leucothrix</taxon>
    </lineage>
</organism>
<evidence type="ECO:0000313" key="2">
    <source>
        <dbReference type="Proteomes" id="UP000245506"/>
    </source>
</evidence>
<comment type="caution">
    <text evidence="1">The sequence shown here is derived from an EMBL/GenBank/DDBJ whole genome shotgun (WGS) entry which is preliminary data.</text>
</comment>
<dbReference type="EMBL" id="QGKL01000029">
    <property type="protein sequence ID" value="PWQ96193.1"/>
    <property type="molecule type" value="Genomic_DNA"/>
</dbReference>
<dbReference type="RefSeq" id="WP_109823165.1">
    <property type="nucleotide sequence ID" value="NZ_QGKL01000029.1"/>
</dbReference>
<name>A0A317CFK7_9GAMM</name>
<protein>
    <submittedName>
        <fullName evidence="1">Uncharacterized protein</fullName>
    </submittedName>
</protein>